<dbReference type="OrthoDB" id="498204at2759"/>
<evidence type="ECO:0000313" key="6">
    <source>
        <dbReference type="Proteomes" id="UP000796880"/>
    </source>
</evidence>
<feature type="domain" description="FAD dependent oxidoreductase" evidence="4">
    <location>
        <begin position="116"/>
        <end position="422"/>
    </location>
</feature>
<evidence type="ECO:0000256" key="3">
    <source>
        <dbReference type="ARBA" id="ARBA00046185"/>
    </source>
</evidence>
<dbReference type="GO" id="GO:0005737">
    <property type="term" value="C:cytoplasm"/>
    <property type="evidence" value="ECO:0007669"/>
    <property type="project" value="TreeGrafter"/>
</dbReference>
<comment type="function">
    <text evidence="3">Required for the assembly of the mitochondrial membrane respiratory chain NADH dehydrogenase (Complex I). Involved in mid-late stages of complex I assembly.</text>
</comment>
<proteinExistence type="predicted"/>
<keyword evidence="1" id="KW-0560">Oxidoreductase</keyword>
<organism evidence="5 6">
    <name type="scientific">Rhamnella rubrinervis</name>
    <dbReference type="NCBI Taxonomy" id="2594499"/>
    <lineage>
        <taxon>Eukaryota</taxon>
        <taxon>Viridiplantae</taxon>
        <taxon>Streptophyta</taxon>
        <taxon>Embryophyta</taxon>
        <taxon>Tracheophyta</taxon>
        <taxon>Spermatophyta</taxon>
        <taxon>Magnoliopsida</taxon>
        <taxon>eudicotyledons</taxon>
        <taxon>Gunneridae</taxon>
        <taxon>Pentapetalae</taxon>
        <taxon>rosids</taxon>
        <taxon>fabids</taxon>
        <taxon>Rosales</taxon>
        <taxon>Rhamnaceae</taxon>
        <taxon>rhamnoid group</taxon>
        <taxon>Rhamneae</taxon>
        <taxon>Rhamnella</taxon>
    </lineage>
</organism>
<dbReference type="Gene3D" id="3.30.9.10">
    <property type="entry name" value="D-Amino Acid Oxidase, subunit A, domain 2"/>
    <property type="match status" value="1"/>
</dbReference>
<comment type="caution">
    <text evidence="5">The sequence shown here is derived from an EMBL/GenBank/DDBJ whole genome shotgun (WGS) entry which is preliminary data.</text>
</comment>
<dbReference type="SUPFAM" id="SSF54373">
    <property type="entry name" value="FAD-linked reductases, C-terminal domain"/>
    <property type="match status" value="1"/>
</dbReference>
<name>A0A8K0DR47_9ROSA</name>
<gene>
    <name evidence="5" type="ORF">FNV43_RR22213</name>
</gene>
<dbReference type="Gene3D" id="3.50.50.60">
    <property type="entry name" value="FAD/NAD(P)-binding domain"/>
    <property type="match status" value="2"/>
</dbReference>
<evidence type="ECO:0000313" key="5">
    <source>
        <dbReference type="EMBL" id="KAF3435126.1"/>
    </source>
</evidence>
<accession>A0A8K0DR47</accession>
<sequence length="441" mass="47601">MALDSAFCSLPNVHNDAVPSFRNRSCSFAYQSSLLGSKFNGRSLPLSIRKTPSSRPGPFVQSGSNPVCASHHTFDVVVIGAGIIGLSIARQLLLGSDLSVAVVDKAVPCSGATGAGSLLIGRNPEEVDALKRRVTLLHDAGLRAEYLSGSDLLLEEPDLLVDKDTGAAFLPDDYQLDAQRAVAYIQKVNKNFTSEGRYAEIFHDPVTSLLRSDSSGEVVAVKTFKNTLYSKKAIVVAAGCWSGSLMHDLLRESEVVLDIPVKPRKGHLLVLENFDSLYVNHGLMEAGYVNHQTATLLPRISTSEVFDHGKSLSVSMTATMDFMGNLLLGSSREFSGFSTEVEESIVNSIWNRAMEFFPKLRERPLSDFIKSRRVRTGLRPYMPDGKPVIGPVPGLPNVFLATGHEGGGLSMALGTAEMVVDMVLGNPEKVDTASFAVQGRC</sequence>
<protein>
    <recommendedName>
        <fullName evidence="2">FAD-dependent oxidoreductase domain-containing protein 1</fullName>
    </recommendedName>
</protein>
<dbReference type="EMBL" id="VOIH02000010">
    <property type="protein sequence ID" value="KAF3435126.1"/>
    <property type="molecule type" value="Genomic_DNA"/>
</dbReference>
<evidence type="ECO:0000256" key="1">
    <source>
        <dbReference type="ARBA" id="ARBA00023002"/>
    </source>
</evidence>
<dbReference type="InterPro" id="IPR036188">
    <property type="entry name" value="FAD/NAD-bd_sf"/>
</dbReference>
<reference evidence="5" key="1">
    <citation type="submission" date="2020-03" db="EMBL/GenBank/DDBJ databases">
        <title>A high-quality chromosome-level genome assembly of a woody plant with both climbing and erect habits, Rhamnella rubrinervis.</title>
        <authorList>
            <person name="Lu Z."/>
            <person name="Yang Y."/>
            <person name="Zhu X."/>
            <person name="Sun Y."/>
        </authorList>
    </citation>
    <scope>NUCLEOTIDE SEQUENCE</scope>
    <source>
        <strain evidence="5">BYM</strain>
        <tissue evidence="5">Leaf</tissue>
    </source>
</reference>
<dbReference type="GO" id="GO:0016491">
    <property type="term" value="F:oxidoreductase activity"/>
    <property type="evidence" value="ECO:0007669"/>
    <property type="project" value="UniProtKB-KW"/>
</dbReference>
<dbReference type="SUPFAM" id="SSF51905">
    <property type="entry name" value="FAD/NAD(P)-binding domain"/>
    <property type="match status" value="1"/>
</dbReference>
<dbReference type="PANTHER" id="PTHR13847">
    <property type="entry name" value="SARCOSINE DEHYDROGENASE-RELATED"/>
    <property type="match status" value="1"/>
</dbReference>
<dbReference type="Proteomes" id="UP000796880">
    <property type="component" value="Unassembled WGS sequence"/>
</dbReference>
<dbReference type="PANTHER" id="PTHR13847:SF287">
    <property type="entry name" value="FAD-DEPENDENT OXIDOREDUCTASE DOMAIN-CONTAINING PROTEIN 1"/>
    <property type="match status" value="1"/>
</dbReference>
<keyword evidence="6" id="KW-1185">Reference proteome</keyword>
<dbReference type="AlphaFoldDB" id="A0A8K0DR47"/>
<dbReference type="Pfam" id="PF01266">
    <property type="entry name" value="DAO"/>
    <property type="match status" value="1"/>
</dbReference>
<evidence type="ECO:0000256" key="2">
    <source>
        <dbReference type="ARBA" id="ARBA00039785"/>
    </source>
</evidence>
<evidence type="ECO:0000259" key="4">
    <source>
        <dbReference type="Pfam" id="PF01266"/>
    </source>
</evidence>
<dbReference type="InterPro" id="IPR006076">
    <property type="entry name" value="FAD-dep_OxRdtase"/>
</dbReference>